<evidence type="ECO:0000313" key="1">
    <source>
        <dbReference type="EMBL" id="KAK7504081.1"/>
    </source>
</evidence>
<dbReference type="SUPFAM" id="SSF52266">
    <property type="entry name" value="SGNH hydrolase"/>
    <property type="match status" value="1"/>
</dbReference>
<sequence>MNRQLLCSSLRKKNARCFLLLTGTSLVVILLLLSYLSNGRYTSTALLAGKSSVAMIRRDAEPTLRCRDVLNHMTKGRWEPHKMTSSEEYEMKLFHLKVRVEHGIPPGLQRPDDKCGNVTLGPFVAFMHPLLWYRGLCDPDGQTPCCYDNVCVSRPKEQCACPHCYDLRRTIHAEHATWHAERPECQPLDLSVQQMCKVLDNATLYFIGDSFVRHVYTAFLLAGRADDFTGAFLPNAPPGIRAACPGIYMFTEKVCRHWLDRDALICRGRTRIKFFELVYIKQAQQIHKTILELRNTSRSLVLVGTGIHDNFKANETQQKVLLPLMQRMKSENVTRPKVVWAATHAPGLMKTPRVPEQSYESVLKYNMRMKEFLTEWQVPVFDTFNMTDGLMSFDGAHYGLGANKVKARIFLNYLLELYLNHEW</sequence>
<dbReference type="AlphaFoldDB" id="A0ABD0LY05"/>
<proteinExistence type="predicted"/>
<evidence type="ECO:0000313" key="2">
    <source>
        <dbReference type="Proteomes" id="UP001519460"/>
    </source>
</evidence>
<name>A0ABD0LY05_9CAEN</name>
<dbReference type="EMBL" id="JACVVK020000017">
    <property type="protein sequence ID" value="KAK7504081.1"/>
    <property type="molecule type" value="Genomic_DNA"/>
</dbReference>
<evidence type="ECO:0008006" key="3">
    <source>
        <dbReference type="Google" id="ProtNLM"/>
    </source>
</evidence>
<organism evidence="1 2">
    <name type="scientific">Batillaria attramentaria</name>
    <dbReference type="NCBI Taxonomy" id="370345"/>
    <lineage>
        <taxon>Eukaryota</taxon>
        <taxon>Metazoa</taxon>
        <taxon>Spiralia</taxon>
        <taxon>Lophotrochozoa</taxon>
        <taxon>Mollusca</taxon>
        <taxon>Gastropoda</taxon>
        <taxon>Caenogastropoda</taxon>
        <taxon>Sorbeoconcha</taxon>
        <taxon>Cerithioidea</taxon>
        <taxon>Batillariidae</taxon>
        <taxon>Batillaria</taxon>
    </lineage>
</organism>
<protein>
    <recommendedName>
        <fullName evidence="3">SGNH domain-containing protein</fullName>
    </recommendedName>
</protein>
<dbReference type="Proteomes" id="UP001519460">
    <property type="component" value="Unassembled WGS sequence"/>
</dbReference>
<gene>
    <name evidence="1" type="ORF">BaRGS_00004813</name>
</gene>
<comment type="caution">
    <text evidence="1">The sequence shown here is derived from an EMBL/GenBank/DDBJ whole genome shotgun (WGS) entry which is preliminary data.</text>
</comment>
<keyword evidence="2" id="KW-1185">Reference proteome</keyword>
<reference evidence="1 2" key="1">
    <citation type="journal article" date="2023" name="Sci. Data">
        <title>Genome assembly of the Korean intertidal mud-creeper Batillaria attramentaria.</title>
        <authorList>
            <person name="Patra A.K."/>
            <person name="Ho P.T."/>
            <person name="Jun S."/>
            <person name="Lee S.J."/>
            <person name="Kim Y."/>
            <person name="Won Y.J."/>
        </authorList>
    </citation>
    <scope>NUCLEOTIDE SEQUENCE [LARGE SCALE GENOMIC DNA]</scope>
    <source>
        <strain evidence="1">Wonlab-2016</strain>
    </source>
</reference>
<accession>A0ABD0LY05</accession>